<dbReference type="Pfam" id="PF02113">
    <property type="entry name" value="Peptidase_S13"/>
    <property type="match status" value="1"/>
</dbReference>
<dbReference type="InterPro" id="IPR012338">
    <property type="entry name" value="Beta-lactam/transpept-like"/>
</dbReference>
<keyword evidence="2 4" id="KW-0378">Hydrolase</keyword>
<dbReference type="EC" id="3.4.16.4" evidence="4"/>
<proteinExistence type="inferred from homology"/>
<keyword evidence="4" id="KW-0121">Carboxypeptidase</keyword>
<evidence type="ECO:0000256" key="2">
    <source>
        <dbReference type="ARBA" id="ARBA00022801"/>
    </source>
</evidence>
<organism evidence="4 5">
    <name type="scientific">Bacillus infantis</name>
    <dbReference type="NCBI Taxonomy" id="324767"/>
    <lineage>
        <taxon>Bacteria</taxon>
        <taxon>Bacillati</taxon>
        <taxon>Bacillota</taxon>
        <taxon>Bacilli</taxon>
        <taxon>Bacillales</taxon>
        <taxon>Bacillaceae</taxon>
        <taxon>Bacillus</taxon>
    </lineage>
</organism>
<dbReference type="AlphaFoldDB" id="A0A5D4RD51"/>
<dbReference type="GO" id="GO:0000270">
    <property type="term" value="P:peptidoglycan metabolic process"/>
    <property type="evidence" value="ECO:0007669"/>
    <property type="project" value="TreeGrafter"/>
</dbReference>
<dbReference type="Gene3D" id="3.50.80.20">
    <property type="entry name" value="D-Ala-D-Ala carboxypeptidase C, peptidase S13"/>
    <property type="match status" value="1"/>
</dbReference>
<keyword evidence="3" id="KW-0472">Membrane</keyword>
<evidence type="ECO:0000313" key="5">
    <source>
        <dbReference type="Proteomes" id="UP000322139"/>
    </source>
</evidence>
<dbReference type="Gene3D" id="3.40.710.10">
    <property type="entry name" value="DD-peptidase/beta-lactamase superfamily"/>
    <property type="match status" value="1"/>
</dbReference>
<dbReference type="SUPFAM" id="SSF56601">
    <property type="entry name" value="beta-lactamase/transpeptidase-like"/>
    <property type="match status" value="1"/>
</dbReference>
<dbReference type="GO" id="GO:0009002">
    <property type="term" value="F:serine-type D-Ala-D-Ala carboxypeptidase activity"/>
    <property type="evidence" value="ECO:0007669"/>
    <property type="project" value="UniProtKB-EC"/>
</dbReference>
<name>A0A5D4RD51_9BACI</name>
<dbReference type="PRINTS" id="PR00922">
    <property type="entry name" value="DADACBPTASE3"/>
</dbReference>
<evidence type="ECO:0000256" key="1">
    <source>
        <dbReference type="ARBA" id="ARBA00006096"/>
    </source>
</evidence>
<reference evidence="4 5" key="1">
    <citation type="submission" date="2019-08" db="EMBL/GenBank/DDBJ databases">
        <title>Bacillus genomes from the desert of Cuatro Cienegas, Coahuila.</title>
        <authorList>
            <person name="Olmedo-Alvarez G."/>
        </authorList>
    </citation>
    <scope>NUCLEOTIDE SEQUENCE [LARGE SCALE GENOMIC DNA]</scope>
    <source>
        <strain evidence="4 5">CH446_14T</strain>
    </source>
</reference>
<dbReference type="NCBIfam" id="TIGR00666">
    <property type="entry name" value="PBP4"/>
    <property type="match status" value="1"/>
</dbReference>
<evidence type="ECO:0000313" key="4">
    <source>
        <dbReference type="EMBL" id="TYS47904.1"/>
    </source>
</evidence>
<feature type="transmembrane region" description="Helical" evidence="3">
    <location>
        <begin position="21"/>
        <end position="38"/>
    </location>
</feature>
<protein>
    <submittedName>
        <fullName evidence="4">D-alanyl-D-alanine carboxypeptidase/D-alanyl-D-alanine-endopeptidase</fullName>
        <ecNumber evidence="4">3.4.16.4</ecNumber>
    </submittedName>
</protein>
<sequence>MDLNLSFAPGRCCCLLRKWKIIIFITALLFISASPYAYELSRQASAVEEGGLTADLNQLLNNDPILSGALAGVSIRNAETGELMYDHIGGIRLRPASNMKLLTAAASLQVLGEEYRFTTEVLTDGLHKKGNLHGNLYLKGKGDPTLLKSDFDKMAAGLKQKGIKTIHGSLIADDSWYDDIRLSKDLPWSDESYYYGGQVSALTASPNEDYDAGTVIVEVNPGKSAGEQPAVSLTPETGYVKIINEAATVPADGKKDITIERDHGTNTIRITGTIPEKASRSREWIAVWEPAGYALDLFSQSLKEHDIRVTGKMEQGKAPEKSSLLLAHQSIALKDLLIPFMKLSNNSHAEVLVKEMGKKVKNEGSWEKGLEVVSEQLAGWGVNEDTLILRDGSGISHVSLIPPNELSQLLYSVQSEKWYPSFEKSLPLAGAQDRLIGGTLRNRMKNSAAEGKIKAKTGSISTVSSLSGYARTQSGEKLVFSIILNNLKDDSKAKIIEDKIAILLAEQP</sequence>
<dbReference type="Proteomes" id="UP000322139">
    <property type="component" value="Unassembled WGS sequence"/>
</dbReference>
<keyword evidence="4" id="KW-0645">Protease</keyword>
<dbReference type="GO" id="GO:0006508">
    <property type="term" value="P:proteolysis"/>
    <property type="evidence" value="ECO:0007669"/>
    <property type="project" value="InterPro"/>
</dbReference>
<comment type="caution">
    <text evidence="4">The sequence shown here is derived from an EMBL/GenBank/DDBJ whole genome shotgun (WGS) entry which is preliminary data.</text>
</comment>
<gene>
    <name evidence="4" type="primary">dacB</name>
    <name evidence="4" type="ORF">FZD51_13345</name>
</gene>
<evidence type="ECO:0000256" key="3">
    <source>
        <dbReference type="SAM" id="Phobius"/>
    </source>
</evidence>
<comment type="similarity">
    <text evidence="1">Belongs to the peptidase S13 family.</text>
</comment>
<accession>A0A5D4RD51</accession>
<keyword evidence="3" id="KW-1133">Transmembrane helix</keyword>
<dbReference type="PANTHER" id="PTHR30023:SF0">
    <property type="entry name" value="PENICILLIN-SENSITIVE CARBOXYPEPTIDASE A"/>
    <property type="match status" value="1"/>
</dbReference>
<dbReference type="PANTHER" id="PTHR30023">
    <property type="entry name" value="D-ALANYL-D-ALANINE CARBOXYPEPTIDASE"/>
    <property type="match status" value="1"/>
</dbReference>
<dbReference type="EMBL" id="VTER01000006">
    <property type="protein sequence ID" value="TYS47904.1"/>
    <property type="molecule type" value="Genomic_DNA"/>
</dbReference>
<keyword evidence="3" id="KW-0812">Transmembrane</keyword>
<dbReference type="InterPro" id="IPR000667">
    <property type="entry name" value="Peptidase_S13"/>
</dbReference>